<dbReference type="Proteomes" id="UP001549097">
    <property type="component" value="Unassembled WGS sequence"/>
</dbReference>
<reference evidence="3 4" key="1">
    <citation type="submission" date="2024-06" db="EMBL/GenBank/DDBJ databases">
        <title>Genomic Encyclopedia of Type Strains, Phase IV (KMG-IV): sequencing the most valuable type-strain genomes for metagenomic binning, comparative biology and taxonomic classification.</title>
        <authorList>
            <person name="Goeker M."/>
        </authorList>
    </citation>
    <scope>NUCLEOTIDE SEQUENCE [LARGE SCALE GENOMIC DNA]</scope>
    <source>
        <strain evidence="3 4">DSM 100124</strain>
    </source>
</reference>
<comment type="caution">
    <text evidence="3">The sequence shown here is derived from an EMBL/GenBank/DDBJ whole genome shotgun (WGS) entry which is preliminary data.</text>
</comment>
<keyword evidence="1" id="KW-0732">Signal</keyword>
<feature type="chain" id="PRO_5045099853" description="SLH domain-containing protein" evidence="1">
    <location>
        <begin position="27"/>
        <end position="482"/>
    </location>
</feature>
<proteinExistence type="predicted"/>
<gene>
    <name evidence="3" type="ORF">ABID52_000418</name>
</gene>
<dbReference type="PANTHER" id="PTHR43308">
    <property type="entry name" value="OUTER MEMBRANE PROTEIN ALPHA-RELATED"/>
    <property type="match status" value="1"/>
</dbReference>
<dbReference type="EMBL" id="JBEPMP010000001">
    <property type="protein sequence ID" value="MET3726837.1"/>
    <property type="molecule type" value="Genomic_DNA"/>
</dbReference>
<dbReference type="InterPro" id="IPR051465">
    <property type="entry name" value="Cell_Envelope_Struct_Comp"/>
</dbReference>
<feature type="signal peptide" evidence="1">
    <location>
        <begin position="1"/>
        <end position="26"/>
    </location>
</feature>
<evidence type="ECO:0000259" key="2">
    <source>
        <dbReference type="PROSITE" id="PS51272"/>
    </source>
</evidence>
<dbReference type="PROSITE" id="PS51272">
    <property type="entry name" value="SLH"/>
    <property type="match status" value="3"/>
</dbReference>
<organism evidence="3 4">
    <name type="scientific">Fictibacillus halophilus</name>
    <dbReference type="NCBI Taxonomy" id="1610490"/>
    <lineage>
        <taxon>Bacteria</taxon>
        <taxon>Bacillati</taxon>
        <taxon>Bacillota</taxon>
        <taxon>Bacilli</taxon>
        <taxon>Bacillales</taxon>
        <taxon>Fictibacillaceae</taxon>
        <taxon>Fictibacillus</taxon>
    </lineage>
</organism>
<evidence type="ECO:0000256" key="1">
    <source>
        <dbReference type="SAM" id="SignalP"/>
    </source>
</evidence>
<dbReference type="SUPFAM" id="SSF49464">
    <property type="entry name" value="Carboxypeptidase regulatory domain-like"/>
    <property type="match status" value="1"/>
</dbReference>
<dbReference type="InterPro" id="IPR001119">
    <property type="entry name" value="SLH_dom"/>
</dbReference>
<dbReference type="PANTHER" id="PTHR43308:SF5">
    <property type="entry name" value="S-LAYER PROTEIN _ PEPTIDOGLYCAN ENDO-BETA-N-ACETYLGLUCOSAMINIDASE"/>
    <property type="match status" value="1"/>
</dbReference>
<accession>A0ABV2LE18</accession>
<sequence>MKSLIKIVALFSVLSALFFNPSTTNAHNGARDELGGHFRTADCVYMLHEPTALAKSAENMDELKALITTYNSNATCVKELNGGMNFEVDLEGYVLPSEKLPFNDIKGHWAQDDILLLNELGLVSGFQDGSYGVNKKISRAEVAAIMARHMELPNATPNFKDVSKNFWAANQIGAVAEANVMNGFVDNTFKPTKIITRAEIASLLVRAYELEGTATENFKDVPKNHWAYEPISTLVEYGLVSGFSDHTFRPENQLTRAEFAAFLARVIRAGDMDPEPELSSIVGLVVDEDGNPIEDANVVLATEDVYTTESTSVDGTFNFTAQADRYTLTVVKEGYETFADNELVVDEDTVVELEIMLAPTDGVGYDFLEVNKPYVSSDNGLTVQVTSLAKVSKTNYMEYQLNYTETNNTKETVDQGAFKLFFTDGTADPQYGIFTEIAPGETYTGSHVFQAPLTKSPLALEYGADVLNNGKPSDDTLKWDFK</sequence>
<dbReference type="Gene3D" id="2.60.40.1120">
    <property type="entry name" value="Carboxypeptidase-like, regulatory domain"/>
    <property type="match status" value="1"/>
</dbReference>
<keyword evidence="4" id="KW-1185">Reference proteome</keyword>
<dbReference type="RefSeq" id="WP_198768547.1">
    <property type="nucleotide sequence ID" value="NZ_JAEACF010000001.1"/>
</dbReference>
<protein>
    <recommendedName>
        <fullName evidence="2">SLH domain-containing protein</fullName>
    </recommendedName>
</protein>
<evidence type="ECO:0000313" key="4">
    <source>
        <dbReference type="Proteomes" id="UP001549097"/>
    </source>
</evidence>
<dbReference type="InterPro" id="IPR008969">
    <property type="entry name" value="CarboxyPept-like_regulatory"/>
</dbReference>
<name>A0ABV2LE18_9BACL</name>
<feature type="domain" description="SLH" evidence="2">
    <location>
        <begin position="155"/>
        <end position="213"/>
    </location>
</feature>
<feature type="domain" description="SLH" evidence="2">
    <location>
        <begin position="97"/>
        <end position="154"/>
    </location>
</feature>
<dbReference type="Pfam" id="PF13620">
    <property type="entry name" value="CarboxypepD_reg"/>
    <property type="match status" value="1"/>
</dbReference>
<evidence type="ECO:0000313" key="3">
    <source>
        <dbReference type="EMBL" id="MET3726837.1"/>
    </source>
</evidence>
<feature type="domain" description="SLH" evidence="2">
    <location>
        <begin position="214"/>
        <end position="277"/>
    </location>
</feature>
<dbReference type="Pfam" id="PF00395">
    <property type="entry name" value="SLH"/>
    <property type="match status" value="3"/>
</dbReference>